<accession>W9GXB2</accession>
<feature type="transmembrane region" description="Helical" evidence="5">
    <location>
        <begin position="79"/>
        <end position="103"/>
    </location>
</feature>
<feature type="transmembrane region" description="Helical" evidence="5">
    <location>
        <begin position="212"/>
        <end position="234"/>
    </location>
</feature>
<dbReference type="Gene3D" id="3.40.50.2300">
    <property type="match status" value="2"/>
</dbReference>
<dbReference type="Pfam" id="PF02518">
    <property type="entry name" value="HATPase_c"/>
    <property type="match status" value="1"/>
</dbReference>
<dbReference type="InterPro" id="IPR004358">
    <property type="entry name" value="Sig_transdc_His_kin-like_C"/>
</dbReference>
<comment type="catalytic activity">
    <reaction evidence="1">
        <text>ATP + protein L-histidine = ADP + protein N-phospho-L-histidine.</text>
        <dbReference type="EC" id="2.7.13.3"/>
    </reaction>
</comment>
<keyword evidence="5" id="KW-0812">Transmembrane</keyword>
<evidence type="ECO:0000256" key="4">
    <source>
        <dbReference type="PROSITE-ProRule" id="PRU00169"/>
    </source>
</evidence>
<feature type="modified residue" description="4-aspartylphosphate" evidence="4">
    <location>
        <position position="684"/>
    </location>
</feature>
<dbReference type="SUPFAM" id="SSF47384">
    <property type="entry name" value="Homodimeric domain of signal transducing histidine kinase"/>
    <property type="match status" value="1"/>
</dbReference>
<dbReference type="InterPro" id="IPR000014">
    <property type="entry name" value="PAS"/>
</dbReference>
<keyword evidence="5" id="KW-1133">Transmembrane helix</keyword>
<dbReference type="PROSITE" id="PS50924">
    <property type="entry name" value="MHYT"/>
    <property type="match status" value="1"/>
</dbReference>
<dbReference type="Pfam" id="PF03707">
    <property type="entry name" value="MHYT"/>
    <property type="match status" value="3"/>
</dbReference>
<dbReference type="PROSITE" id="PS50109">
    <property type="entry name" value="HIS_KIN"/>
    <property type="match status" value="1"/>
</dbReference>
<dbReference type="OrthoDB" id="9796100at2"/>
<dbReference type="InterPro" id="IPR011006">
    <property type="entry name" value="CheY-like_superfamily"/>
</dbReference>
<dbReference type="CDD" id="cd00082">
    <property type="entry name" value="HisKA"/>
    <property type="match status" value="1"/>
</dbReference>
<evidence type="ECO:0000313" key="11">
    <source>
        <dbReference type="Proteomes" id="UP000019486"/>
    </source>
</evidence>
<dbReference type="InterPro" id="IPR003594">
    <property type="entry name" value="HATPase_dom"/>
</dbReference>
<keyword evidence="3 4" id="KW-0597">Phosphoprotein</keyword>
<dbReference type="InterPro" id="IPR035965">
    <property type="entry name" value="PAS-like_dom_sf"/>
</dbReference>
<name>W9GXB2_9PROT</name>
<protein>
    <recommendedName>
        <fullName evidence="2">histidine kinase</fullName>
        <ecNumber evidence="2">2.7.13.3</ecNumber>
    </recommendedName>
</protein>
<feature type="domain" description="Histidine kinase" evidence="6">
    <location>
        <begin position="393"/>
        <end position="614"/>
    </location>
</feature>
<dbReference type="PRINTS" id="PR00344">
    <property type="entry name" value="BCTRLSENSOR"/>
</dbReference>
<dbReference type="SMART" id="SM00387">
    <property type="entry name" value="HATPase_c"/>
    <property type="match status" value="1"/>
</dbReference>
<dbReference type="Gene3D" id="1.10.287.130">
    <property type="match status" value="1"/>
</dbReference>
<feature type="domain" description="Response regulatory" evidence="7">
    <location>
        <begin position="635"/>
        <end position="749"/>
    </location>
</feature>
<evidence type="ECO:0000259" key="6">
    <source>
        <dbReference type="PROSITE" id="PS50109"/>
    </source>
</evidence>
<feature type="transmembrane region" description="Helical" evidence="5">
    <location>
        <begin position="45"/>
        <end position="67"/>
    </location>
</feature>
<dbReference type="GO" id="GO:0016020">
    <property type="term" value="C:membrane"/>
    <property type="evidence" value="ECO:0007669"/>
    <property type="project" value="UniProtKB-UniRule"/>
</dbReference>
<evidence type="ECO:0000313" key="10">
    <source>
        <dbReference type="EMBL" id="EWY38550.1"/>
    </source>
</evidence>
<dbReference type="InterPro" id="IPR013656">
    <property type="entry name" value="PAS_4"/>
</dbReference>
<dbReference type="SUPFAM" id="SSF52172">
    <property type="entry name" value="CheY-like"/>
    <property type="match status" value="2"/>
</dbReference>
<dbReference type="InterPro" id="IPR003661">
    <property type="entry name" value="HisK_dim/P_dom"/>
</dbReference>
<dbReference type="PANTHER" id="PTHR43065:SF42">
    <property type="entry name" value="TWO-COMPONENT SENSOR PPRA"/>
    <property type="match status" value="1"/>
</dbReference>
<dbReference type="InterPro" id="IPR036890">
    <property type="entry name" value="HATPase_C_sf"/>
</dbReference>
<dbReference type="SMART" id="SM00388">
    <property type="entry name" value="HisKA"/>
    <property type="match status" value="1"/>
</dbReference>
<reference evidence="10 11" key="1">
    <citation type="submission" date="2013-08" db="EMBL/GenBank/DDBJ databases">
        <title>The genome sequence of Skermanella stibiiresistens.</title>
        <authorList>
            <person name="Zhu W."/>
            <person name="Wang G."/>
        </authorList>
    </citation>
    <scope>NUCLEOTIDE SEQUENCE [LARGE SCALE GENOMIC DNA]</scope>
    <source>
        <strain evidence="10 11">SB22</strain>
    </source>
</reference>
<keyword evidence="11" id="KW-1185">Reference proteome</keyword>
<dbReference type="InterPro" id="IPR005330">
    <property type="entry name" value="MHYT_dom"/>
</dbReference>
<dbReference type="AlphaFoldDB" id="W9GXB2"/>
<comment type="caution">
    <text evidence="10">The sequence shown here is derived from an EMBL/GenBank/DDBJ whole genome shotgun (WGS) entry which is preliminary data.</text>
</comment>
<evidence type="ECO:0000259" key="8">
    <source>
        <dbReference type="PROSITE" id="PS50112"/>
    </source>
</evidence>
<dbReference type="PROSITE" id="PS50112">
    <property type="entry name" value="PAS"/>
    <property type="match status" value="1"/>
</dbReference>
<dbReference type="Pfam" id="PF00072">
    <property type="entry name" value="Response_reg"/>
    <property type="match status" value="1"/>
</dbReference>
<dbReference type="NCBIfam" id="TIGR00229">
    <property type="entry name" value="sensory_box"/>
    <property type="match status" value="1"/>
</dbReference>
<feature type="domain" description="PAS" evidence="8">
    <location>
        <begin position="256"/>
        <end position="327"/>
    </location>
</feature>
<evidence type="ECO:0000256" key="2">
    <source>
        <dbReference type="ARBA" id="ARBA00012438"/>
    </source>
</evidence>
<feature type="transmembrane region" description="Helical" evidence="5">
    <location>
        <begin position="12"/>
        <end position="33"/>
    </location>
</feature>
<dbReference type="PROSITE" id="PS50110">
    <property type="entry name" value="RESPONSE_REGULATORY"/>
    <property type="match status" value="2"/>
</dbReference>
<feature type="transmembrane region" description="Helical" evidence="5">
    <location>
        <begin position="110"/>
        <end position="131"/>
    </location>
</feature>
<dbReference type="EMBL" id="AVFL01000017">
    <property type="protein sequence ID" value="EWY38550.1"/>
    <property type="molecule type" value="Genomic_DNA"/>
</dbReference>
<feature type="modified residue" description="4-aspartylphosphate" evidence="4">
    <location>
        <position position="811"/>
    </location>
</feature>
<evidence type="ECO:0000256" key="1">
    <source>
        <dbReference type="ARBA" id="ARBA00000085"/>
    </source>
</evidence>
<feature type="transmembrane region" description="Helical" evidence="5">
    <location>
        <begin position="143"/>
        <end position="164"/>
    </location>
</feature>
<sequence length="882" mass="94305">MPQAITFEYDYGIVAISIAIAVFASFISYDICLRARTASGSMRSVWIAAAAIAAGGGIWSMHFIGMLAMRMPMSVTYDFWWTFVSLILPIVVTWVGFTVALAWRDSAVALLAGGAVVGTGVIVMHFLGMLAMRMDATITHDPFLAGLAVVLAVVLSTAALFIAFKPSPSPWLAAAGAVVMGIAVSSMHYTAMAACRMVMAEPHGADHAAAPIPVSLLAFAIFATLSAALLLVLFASRLDRNHAEEVERRSNEAAGRVKRFRDLLRLSSDLISPLDSHGRFIGEVMSAQRPLGYAPGELTGHKFIDLLPAEDRAMVRGWLLEAEVGNHPSTIQCRILAKSGAHIPCECRAVKVDDPDSGWAIVISARDLTERQRIETRLNQFQRLEALGQMASGVAHDYNNLLTAVSLNLETVERRLPSSDLLEHLRLAQQALAHGNSLTKQLLAFARQQKVEPEPLDLNAVVRGIDQFIKMSLSSQVSVDLDLSDDLWPCMADRGMLEAALLNLVVNARDAMPGGGTIRIASGNETVKRVYPGSSHLPDGDYVSLILTDTGVGMPPDVVARAAEPFFTTKASGKGTGLGLSMVFGFARQFGGDLDIDSAKGEGTTVRILLPRTTAVPMPARTRDAQAEPTAQPGSILLVEDDLAVRYATATLLRERGFVVLDCENAEQALQMPDLDKMDLLITDLHMGHISGLELAELLTARYPGMGVILTSGSSAGSGAGRLEANHRFRHLTKPYPDETLLGEIAAGLAERRPAPADSSEILVVDPDPINREKLAALVGNAGFGHCEIAASREEAVAAASLGHCLVALVDAGPVDSQDGVETGRRLHRDFGVRVILVSSGVAVVPTDYPIDGFLVRSFTLEQLAEKLRSALTAADGIRGAV</sequence>
<dbReference type="InterPro" id="IPR005467">
    <property type="entry name" value="His_kinase_dom"/>
</dbReference>
<evidence type="ECO:0000256" key="3">
    <source>
        <dbReference type="ARBA" id="ARBA00022553"/>
    </source>
</evidence>
<dbReference type="CDD" id="cd00156">
    <property type="entry name" value="REC"/>
    <property type="match status" value="1"/>
</dbReference>
<dbReference type="RefSeq" id="WP_037456677.1">
    <property type="nucleotide sequence ID" value="NZ_AVFL01000017.1"/>
</dbReference>
<feature type="transmembrane region" description="Helical" evidence="5">
    <location>
        <begin position="171"/>
        <end position="192"/>
    </location>
</feature>
<dbReference type="CDD" id="cd00130">
    <property type="entry name" value="PAS"/>
    <property type="match status" value="1"/>
</dbReference>
<dbReference type="SUPFAM" id="SSF55785">
    <property type="entry name" value="PYP-like sensor domain (PAS domain)"/>
    <property type="match status" value="1"/>
</dbReference>
<evidence type="ECO:0000259" key="9">
    <source>
        <dbReference type="PROSITE" id="PS50924"/>
    </source>
</evidence>
<dbReference type="Pfam" id="PF08448">
    <property type="entry name" value="PAS_4"/>
    <property type="match status" value="1"/>
</dbReference>
<dbReference type="InterPro" id="IPR036097">
    <property type="entry name" value="HisK_dim/P_sf"/>
</dbReference>
<dbReference type="Gene3D" id="3.30.565.10">
    <property type="entry name" value="Histidine kinase-like ATPase, C-terminal domain"/>
    <property type="match status" value="1"/>
</dbReference>
<dbReference type="PANTHER" id="PTHR43065">
    <property type="entry name" value="SENSOR HISTIDINE KINASE"/>
    <property type="match status" value="1"/>
</dbReference>
<proteinExistence type="predicted"/>
<organism evidence="10 11">
    <name type="scientific">Skermanella stibiiresistens SB22</name>
    <dbReference type="NCBI Taxonomy" id="1385369"/>
    <lineage>
        <taxon>Bacteria</taxon>
        <taxon>Pseudomonadati</taxon>
        <taxon>Pseudomonadota</taxon>
        <taxon>Alphaproteobacteria</taxon>
        <taxon>Rhodospirillales</taxon>
        <taxon>Azospirillaceae</taxon>
        <taxon>Skermanella</taxon>
    </lineage>
</organism>
<dbReference type="SMART" id="SM00448">
    <property type="entry name" value="REC"/>
    <property type="match status" value="2"/>
</dbReference>
<dbReference type="Gene3D" id="3.30.450.20">
    <property type="entry name" value="PAS domain"/>
    <property type="match status" value="1"/>
</dbReference>
<evidence type="ECO:0000256" key="5">
    <source>
        <dbReference type="PROSITE-ProRule" id="PRU00244"/>
    </source>
</evidence>
<feature type="domain" description="Response regulatory" evidence="7">
    <location>
        <begin position="761"/>
        <end position="872"/>
    </location>
</feature>
<feature type="domain" description="MHYT" evidence="9">
    <location>
        <begin position="9"/>
        <end position="198"/>
    </location>
</feature>
<dbReference type="GO" id="GO:0000155">
    <property type="term" value="F:phosphorelay sensor kinase activity"/>
    <property type="evidence" value="ECO:0007669"/>
    <property type="project" value="InterPro"/>
</dbReference>
<gene>
    <name evidence="10" type="ORF">N825_12120</name>
</gene>
<dbReference type="EC" id="2.7.13.3" evidence="2"/>
<dbReference type="STRING" id="1385369.N825_12120"/>
<dbReference type="SUPFAM" id="SSF55874">
    <property type="entry name" value="ATPase domain of HSP90 chaperone/DNA topoisomerase II/histidine kinase"/>
    <property type="match status" value="1"/>
</dbReference>
<dbReference type="Proteomes" id="UP000019486">
    <property type="component" value="Unassembled WGS sequence"/>
</dbReference>
<dbReference type="InterPro" id="IPR001789">
    <property type="entry name" value="Sig_transdc_resp-reg_receiver"/>
</dbReference>
<keyword evidence="5" id="KW-0472">Membrane</keyword>
<evidence type="ECO:0000259" key="7">
    <source>
        <dbReference type="PROSITE" id="PS50110"/>
    </source>
</evidence>